<evidence type="ECO:0000256" key="5">
    <source>
        <dbReference type="ARBA" id="ARBA00023136"/>
    </source>
</evidence>
<accession>A0A7X0HQR5</accession>
<feature type="transmembrane region" description="Helical" evidence="6">
    <location>
        <begin position="248"/>
        <end position="270"/>
    </location>
</feature>
<keyword evidence="9" id="KW-1185">Reference proteome</keyword>
<comment type="caution">
    <text evidence="8">The sequence shown here is derived from an EMBL/GenBank/DDBJ whole genome shotgun (WGS) entry which is preliminary data.</text>
</comment>
<dbReference type="PROSITE" id="PS50850">
    <property type="entry name" value="MFS"/>
    <property type="match status" value="1"/>
</dbReference>
<dbReference type="RefSeq" id="WP_184524888.1">
    <property type="nucleotide sequence ID" value="NZ_JACHGK010000004.1"/>
</dbReference>
<dbReference type="Proteomes" id="UP000531594">
    <property type="component" value="Unassembled WGS sequence"/>
</dbReference>
<evidence type="ECO:0000313" key="9">
    <source>
        <dbReference type="Proteomes" id="UP000531594"/>
    </source>
</evidence>
<feature type="transmembrane region" description="Helical" evidence="6">
    <location>
        <begin position="282"/>
        <end position="299"/>
    </location>
</feature>
<dbReference type="InterPro" id="IPR036259">
    <property type="entry name" value="MFS_trans_sf"/>
</dbReference>
<dbReference type="Pfam" id="PF07690">
    <property type="entry name" value="MFS_1"/>
    <property type="match status" value="1"/>
</dbReference>
<proteinExistence type="predicted"/>
<feature type="transmembrane region" description="Helical" evidence="6">
    <location>
        <begin position="12"/>
        <end position="34"/>
    </location>
</feature>
<sequence>MSQSKLWTKDFIIISCTNFFTHIVFYTLMTTMALYVTKEFQTNQSIAGLVVGIFVLASVVARSVIGKYLDTINRKRAFIWSLILGVIAMGLHLVAASLALLMVIRFIHGLSHGLITTTAGAIVADLIPDERRGEGTGYYSTAMNIAMAVGPFLGILISQHAGFQTIVLAGTITAVVNIIFALFLKVPKFTQVNNKEKAVVQDAVGGWFKLGGFMEPKALPISAIMFALAFTYASLLSFVSIYAAEIDLVQVSSFFFLVYAAALIVTRPFTGKWFDLYGANKMNYPLLAVLSLGYLLLSLANNGFFFLLSAALIGVGYGTLQSNFQAIAIQESPGNRKALATSTFYILIDSSLGVGPYILGFAAQWISFRQLYIAMAVWILVSMGLYYIAHGRKAAGVRDSWHGRVRQRV</sequence>
<dbReference type="AlphaFoldDB" id="A0A7X0HQR5"/>
<dbReference type="CDD" id="cd17489">
    <property type="entry name" value="MFS_YfcJ_like"/>
    <property type="match status" value="1"/>
</dbReference>
<dbReference type="PANTHER" id="PTHR23531">
    <property type="entry name" value="QUINOLENE RESISTANCE PROTEIN NORA"/>
    <property type="match status" value="1"/>
</dbReference>
<dbReference type="EMBL" id="JACHGK010000004">
    <property type="protein sequence ID" value="MBB6445143.1"/>
    <property type="molecule type" value="Genomic_DNA"/>
</dbReference>
<feature type="transmembrane region" description="Helical" evidence="6">
    <location>
        <begin position="163"/>
        <end position="184"/>
    </location>
</feature>
<gene>
    <name evidence="8" type="ORF">HNR53_001753</name>
</gene>
<protein>
    <submittedName>
        <fullName evidence="8">MFS family permease</fullName>
    </submittedName>
</protein>
<dbReference type="PANTHER" id="PTHR23531:SF2">
    <property type="entry name" value="PERMEASE"/>
    <property type="match status" value="1"/>
</dbReference>
<evidence type="ECO:0000256" key="2">
    <source>
        <dbReference type="ARBA" id="ARBA00022448"/>
    </source>
</evidence>
<keyword evidence="4 6" id="KW-1133">Transmembrane helix</keyword>
<evidence type="ECO:0000256" key="3">
    <source>
        <dbReference type="ARBA" id="ARBA00022692"/>
    </source>
</evidence>
<keyword evidence="5 6" id="KW-0472">Membrane</keyword>
<organism evidence="8 9">
    <name type="scientific">Bacillus benzoevorans</name>
    <dbReference type="NCBI Taxonomy" id="1456"/>
    <lineage>
        <taxon>Bacteria</taxon>
        <taxon>Bacillati</taxon>
        <taxon>Bacillota</taxon>
        <taxon>Bacilli</taxon>
        <taxon>Bacillales</taxon>
        <taxon>Bacillaceae</taxon>
        <taxon>Bacillus</taxon>
    </lineage>
</organism>
<feature type="transmembrane region" description="Helical" evidence="6">
    <location>
        <begin position="77"/>
        <end position="104"/>
    </location>
</feature>
<evidence type="ECO:0000313" key="8">
    <source>
        <dbReference type="EMBL" id="MBB6445143.1"/>
    </source>
</evidence>
<feature type="transmembrane region" description="Helical" evidence="6">
    <location>
        <begin position="139"/>
        <end position="157"/>
    </location>
</feature>
<feature type="domain" description="Major facilitator superfamily (MFS) profile" evidence="7">
    <location>
        <begin position="10"/>
        <end position="393"/>
    </location>
</feature>
<dbReference type="SUPFAM" id="SSF103473">
    <property type="entry name" value="MFS general substrate transporter"/>
    <property type="match status" value="1"/>
</dbReference>
<evidence type="ECO:0000256" key="6">
    <source>
        <dbReference type="SAM" id="Phobius"/>
    </source>
</evidence>
<keyword evidence="2" id="KW-0813">Transport</keyword>
<name>A0A7X0HQR5_9BACI</name>
<dbReference type="Gene3D" id="1.20.1250.20">
    <property type="entry name" value="MFS general substrate transporter like domains"/>
    <property type="match status" value="1"/>
</dbReference>
<dbReference type="GO" id="GO:0022857">
    <property type="term" value="F:transmembrane transporter activity"/>
    <property type="evidence" value="ECO:0007669"/>
    <property type="project" value="InterPro"/>
</dbReference>
<evidence type="ECO:0000256" key="4">
    <source>
        <dbReference type="ARBA" id="ARBA00022989"/>
    </source>
</evidence>
<dbReference type="InterPro" id="IPR020846">
    <property type="entry name" value="MFS_dom"/>
</dbReference>
<evidence type="ECO:0000256" key="1">
    <source>
        <dbReference type="ARBA" id="ARBA00004651"/>
    </source>
</evidence>
<feature type="transmembrane region" description="Helical" evidence="6">
    <location>
        <begin position="46"/>
        <end position="65"/>
    </location>
</feature>
<reference evidence="8 9" key="1">
    <citation type="submission" date="2020-08" db="EMBL/GenBank/DDBJ databases">
        <title>Genomic Encyclopedia of Type Strains, Phase IV (KMG-IV): sequencing the most valuable type-strain genomes for metagenomic binning, comparative biology and taxonomic classification.</title>
        <authorList>
            <person name="Goeker M."/>
        </authorList>
    </citation>
    <scope>NUCLEOTIDE SEQUENCE [LARGE SCALE GENOMIC DNA]</scope>
    <source>
        <strain evidence="8 9">DSM 5391</strain>
    </source>
</reference>
<comment type="subcellular location">
    <subcellularLocation>
        <location evidence="1">Cell membrane</location>
        <topology evidence="1">Multi-pass membrane protein</topology>
    </subcellularLocation>
</comment>
<dbReference type="GO" id="GO:0005886">
    <property type="term" value="C:plasma membrane"/>
    <property type="evidence" value="ECO:0007669"/>
    <property type="project" value="UniProtKB-SubCell"/>
</dbReference>
<evidence type="ECO:0000259" key="7">
    <source>
        <dbReference type="PROSITE" id="PS50850"/>
    </source>
</evidence>
<dbReference type="InterPro" id="IPR011701">
    <property type="entry name" value="MFS"/>
</dbReference>
<feature type="transmembrane region" description="Helical" evidence="6">
    <location>
        <begin position="218"/>
        <end position="242"/>
    </location>
</feature>
<dbReference type="InterPro" id="IPR052714">
    <property type="entry name" value="MFS_Exporter"/>
</dbReference>
<keyword evidence="3 6" id="KW-0812">Transmembrane</keyword>
<feature type="transmembrane region" description="Helical" evidence="6">
    <location>
        <begin position="344"/>
        <end position="365"/>
    </location>
</feature>
<feature type="transmembrane region" description="Helical" evidence="6">
    <location>
        <begin position="371"/>
        <end position="389"/>
    </location>
</feature>